<feature type="domain" description="Radical SAM core" evidence="7">
    <location>
        <begin position="44"/>
        <end position="267"/>
    </location>
</feature>
<keyword evidence="9" id="KW-1185">Reference proteome</keyword>
<evidence type="ECO:0000256" key="3">
    <source>
        <dbReference type="ARBA" id="ARBA00022691"/>
    </source>
</evidence>
<evidence type="ECO:0000256" key="2">
    <source>
        <dbReference type="ARBA" id="ARBA00022485"/>
    </source>
</evidence>
<protein>
    <submittedName>
        <fullName evidence="8">Radical SAM protein</fullName>
    </submittedName>
</protein>
<dbReference type="SFLD" id="SFLDG01387">
    <property type="entry name" value="BtrN-like_SPASM_domain_contain"/>
    <property type="match status" value="1"/>
</dbReference>
<evidence type="ECO:0000313" key="8">
    <source>
        <dbReference type="EMBL" id="BDD11178.1"/>
    </source>
</evidence>
<reference evidence="8 9" key="1">
    <citation type="submission" date="2021-12" db="EMBL/GenBank/DDBJ databases">
        <title>Genome sequencing of bacteria with rrn-lacking chromosome and rrn-plasmid.</title>
        <authorList>
            <person name="Anda M."/>
            <person name="Iwasaki W."/>
        </authorList>
    </citation>
    <scope>NUCLEOTIDE SEQUENCE [LARGE SCALE GENOMIC DNA]</scope>
    <source>
        <strain evidence="8 9">DSM 100852</strain>
    </source>
</reference>
<evidence type="ECO:0000259" key="7">
    <source>
        <dbReference type="PROSITE" id="PS51918"/>
    </source>
</evidence>
<dbReference type="KEGG" id="fax:FUAX_36100"/>
<dbReference type="InterPro" id="IPR058240">
    <property type="entry name" value="rSAM_sf"/>
</dbReference>
<dbReference type="InterPro" id="IPR034391">
    <property type="entry name" value="AdoMet-like_SPASM_containing"/>
</dbReference>
<dbReference type="SFLD" id="SFLDS00029">
    <property type="entry name" value="Radical_SAM"/>
    <property type="match status" value="1"/>
</dbReference>
<dbReference type="GO" id="GO:0046872">
    <property type="term" value="F:metal ion binding"/>
    <property type="evidence" value="ECO:0007669"/>
    <property type="project" value="UniProtKB-KW"/>
</dbReference>
<dbReference type="PANTHER" id="PTHR11228">
    <property type="entry name" value="RADICAL SAM DOMAIN PROTEIN"/>
    <property type="match status" value="1"/>
</dbReference>
<dbReference type="PANTHER" id="PTHR11228:SF7">
    <property type="entry name" value="PQQA PEPTIDE CYCLASE"/>
    <property type="match status" value="1"/>
</dbReference>
<comment type="cofactor">
    <cofactor evidence="1">
        <name>[4Fe-4S] cluster</name>
        <dbReference type="ChEBI" id="CHEBI:49883"/>
    </cofactor>
</comment>
<keyword evidence="4" id="KW-0479">Metal-binding</keyword>
<keyword evidence="5" id="KW-0408">Iron</keyword>
<accession>A0AAU9CST3</accession>
<dbReference type="InterPro" id="IPR023885">
    <property type="entry name" value="4Fe4S-binding_SPASM_dom"/>
</dbReference>
<organism evidence="8 9">
    <name type="scientific">Fulvitalea axinellae</name>
    <dbReference type="NCBI Taxonomy" id="1182444"/>
    <lineage>
        <taxon>Bacteria</taxon>
        <taxon>Pseudomonadati</taxon>
        <taxon>Bacteroidota</taxon>
        <taxon>Cytophagia</taxon>
        <taxon>Cytophagales</taxon>
        <taxon>Persicobacteraceae</taxon>
        <taxon>Fulvitalea</taxon>
    </lineage>
</organism>
<evidence type="ECO:0000256" key="1">
    <source>
        <dbReference type="ARBA" id="ARBA00001966"/>
    </source>
</evidence>
<proteinExistence type="predicted"/>
<dbReference type="InterPro" id="IPR007197">
    <property type="entry name" value="rSAM"/>
</dbReference>
<name>A0AAU9CST3_9BACT</name>
<dbReference type="Pfam" id="PF04055">
    <property type="entry name" value="Radical_SAM"/>
    <property type="match status" value="1"/>
</dbReference>
<dbReference type="Pfam" id="PF13186">
    <property type="entry name" value="SPASM"/>
    <property type="match status" value="1"/>
</dbReference>
<dbReference type="Gene3D" id="3.20.20.70">
    <property type="entry name" value="Aldolase class I"/>
    <property type="match status" value="1"/>
</dbReference>
<dbReference type="InterPro" id="IPR013785">
    <property type="entry name" value="Aldolase_TIM"/>
</dbReference>
<sequence length="341" mass="38866">MYLSARLRNNLNFASKLTPKKILNAVRLYRSFFMSKRKGKALHAGMPAAVSLEPTTSCNLRCPECPSGLRSFSRPTGMLKPELFEQVLDELAPFLVHLFLYFQGEPYLNPSFFKMVKYAHGKNVYTATSTNAHYLDEKRAKLTVESGLDKLIVSVDGTTQNTYEGYRIGGSLDKVKDGISNLVRMRKKLKSHKPYIEMQFLVTGKNEHEIQDARLMAKSLGVDNLALKTAQIYDYENGSDLIPSNNKYSRYRKNPDGKWSIKNDWPNECLKMWTSCVITWDGQITPCCYDKDAKYGMGNTDGKKFSEIWNGKKYASFRQAILNSRKSIDICRNCTEGMKTL</sequence>
<dbReference type="SUPFAM" id="SSF102114">
    <property type="entry name" value="Radical SAM enzymes"/>
    <property type="match status" value="1"/>
</dbReference>
<keyword evidence="3" id="KW-0949">S-adenosyl-L-methionine</keyword>
<dbReference type="EMBL" id="AP025314">
    <property type="protein sequence ID" value="BDD11178.1"/>
    <property type="molecule type" value="Genomic_DNA"/>
</dbReference>
<keyword evidence="2" id="KW-0004">4Fe-4S</keyword>
<dbReference type="GO" id="GO:0051536">
    <property type="term" value="F:iron-sulfur cluster binding"/>
    <property type="evidence" value="ECO:0007669"/>
    <property type="project" value="UniProtKB-KW"/>
</dbReference>
<evidence type="ECO:0000256" key="6">
    <source>
        <dbReference type="ARBA" id="ARBA00023014"/>
    </source>
</evidence>
<evidence type="ECO:0000313" key="9">
    <source>
        <dbReference type="Proteomes" id="UP001348817"/>
    </source>
</evidence>
<evidence type="ECO:0000256" key="4">
    <source>
        <dbReference type="ARBA" id="ARBA00022723"/>
    </source>
</evidence>
<evidence type="ECO:0000256" key="5">
    <source>
        <dbReference type="ARBA" id="ARBA00023004"/>
    </source>
</evidence>
<gene>
    <name evidence="8" type="ORF">FUAX_36100</name>
</gene>
<dbReference type="RefSeq" id="WP_338392691.1">
    <property type="nucleotide sequence ID" value="NZ_AP025314.1"/>
</dbReference>
<dbReference type="AlphaFoldDB" id="A0AAU9CST3"/>
<dbReference type="PROSITE" id="PS51918">
    <property type="entry name" value="RADICAL_SAM"/>
    <property type="match status" value="1"/>
</dbReference>
<dbReference type="Proteomes" id="UP001348817">
    <property type="component" value="Chromosome"/>
</dbReference>
<dbReference type="InterPro" id="IPR050377">
    <property type="entry name" value="Radical_SAM_PqqE_MftC-like"/>
</dbReference>
<dbReference type="GO" id="GO:0003824">
    <property type="term" value="F:catalytic activity"/>
    <property type="evidence" value="ECO:0007669"/>
    <property type="project" value="InterPro"/>
</dbReference>
<dbReference type="SFLD" id="SFLDG01067">
    <property type="entry name" value="SPASM/twitch_domain_containing"/>
    <property type="match status" value="1"/>
</dbReference>
<dbReference type="CDD" id="cd01335">
    <property type="entry name" value="Radical_SAM"/>
    <property type="match status" value="1"/>
</dbReference>
<keyword evidence="6" id="KW-0411">Iron-sulfur</keyword>